<evidence type="ECO:0008006" key="5">
    <source>
        <dbReference type="Google" id="ProtNLM"/>
    </source>
</evidence>
<name>A0ABP7C5Y4_9MICC</name>
<feature type="transmembrane region" description="Helical" evidence="2">
    <location>
        <begin position="218"/>
        <end position="242"/>
    </location>
</feature>
<comment type="caution">
    <text evidence="3">The sequence shown here is derived from an EMBL/GenBank/DDBJ whole genome shotgun (WGS) entry which is preliminary data.</text>
</comment>
<evidence type="ECO:0000256" key="1">
    <source>
        <dbReference type="SAM" id="MobiDB-lite"/>
    </source>
</evidence>
<dbReference type="Proteomes" id="UP001500752">
    <property type="component" value="Unassembled WGS sequence"/>
</dbReference>
<evidence type="ECO:0000313" key="3">
    <source>
        <dbReference type="EMBL" id="GAA3679364.1"/>
    </source>
</evidence>
<dbReference type="Gene3D" id="3.90.550.10">
    <property type="entry name" value="Spore Coat Polysaccharide Biosynthesis Protein SpsA, Chain A"/>
    <property type="match status" value="1"/>
</dbReference>
<feature type="compositionally biased region" description="Basic and acidic residues" evidence="1">
    <location>
        <begin position="1151"/>
        <end position="1160"/>
    </location>
</feature>
<evidence type="ECO:0000256" key="2">
    <source>
        <dbReference type="SAM" id="Phobius"/>
    </source>
</evidence>
<gene>
    <name evidence="3" type="ORF">GCM10023081_16950</name>
</gene>
<evidence type="ECO:0000313" key="4">
    <source>
        <dbReference type="Proteomes" id="UP001500752"/>
    </source>
</evidence>
<feature type="transmembrane region" description="Helical" evidence="2">
    <location>
        <begin position="539"/>
        <end position="566"/>
    </location>
</feature>
<dbReference type="InterPro" id="IPR029044">
    <property type="entry name" value="Nucleotide-diphossugar_trans"/>
</dbReference>
<dbReference type="PANTHER" id="PTHR43685">
    <property type="entry name" value="GLYCOSYLTRANSFERASE"/>
    <property type="match status" value="1"/>
</dbReference>
<feature type="transmembrane region" description="Helical" evidence="2">
    <location>
        <begin position="573"/>
        <end position="592"/>
    </location>
</feature>
<feature type="transmembrane region" description="Helical" evidence="2">
    <location>
        <begin position="425"/>
        <end position="448"/>
    </location>
</feature>
<keyword evidence="2" id="KW-0472">Membrane</keyword>
<dbReference type="InterPro" id="IPR050834">
    <property type="entry name" value="Glycosyltransf_2"/>
</dbReference>
<proteinExistence type="predicted"/>
<keyword evidence="4" id="KW-1185">Reference proteome</keyword>
<sequence length="1207" mass="122676">MDGFVGVDADSADGSAALLRSGLPAGTPIAEAPARGFGASVHVAAALLPEPLQGVQDWIWLIHDDSAPAPDALQRLLAAVETAPSVTIAGCKQLDLDRPRRLIDVGLSISRWGERLTLIDVDELDQGQYDGRSDTFAVNSAGMLVRRDVWEDLGGFDPALPGLGDDLDLCWRNRMAGHRVVVVPGAHMFHAADAVHDVSGPAAARTAEVYLRLKHAPFLALPFLAVGAVLGGIVRFIASLLAKDPGHAVGQLGASLRAVFSPFHLLHSRRTAAGTRKVSRSLVRPLMVPRRDVWSHRRSLLESFNAEQVVGDGTGSVAEAFNPSGDANDDFAALAGPQRTSAGVGAAVAVLAAAAVSLLGLRALIGAPALGGGSALPLSASPGGVWANAFGWWQSAGSGRPGHGDPFDAVLWVLSLLGFGQANGAVVALALVAMPVSALLAWTALGAVTGSRAARLLGGLVWAVAPTLQVAVASGRLGAVVAHVLLPVVVLGAVRSVGAARPRDRSESRVGDVPSGTTPPTRPGVGGVPSWTAAAGASLALAAVTAGAPVLLPVAIVLTVLVALPLRRRAKALWWVPVPALALALPLGLSALENPRALIADPGVPQAFDAAPLWQQALGFPVAFEPFAGVAGLGVLDAWNAPWALVAALLVGVPALAAAACALFLPGRAGRLARVLWVAGVLALAAGFGAQYVPTAVAGATLTTAFTGPTVSVFALAVLFGAALCHEALHAVSRNAGRTRAAAEGPAKRGAERARRAGIAVLVTGALLSTATAGTLWLVPRLGAQPEQASAAADFGASQQLVAAAARTLPATATDRGNGPYAERVLVIAPGNDGGMGAVLMSGSGTTLDQLSQVAASGRLHGSLTAPEVKADDDADAALRGTVAALVSGQGIDPRPELQQLGVSFVVLQETDSSSGLLASQLDAVPGLASVGSTDSGWLWRVEPSGRLDTDPGVAAPTGRVRIVDANGRTSALVPAEAGTVRDLGARSLVVDAATVEAGAAGRLVVLAERADAGWSATLDGKPLEAAASGWAQAFRLPAEGGTLEVRHANPYALPVGLLQGIVFGLALLLVVPIPQRRRFAPRRVEEYRATSTAQSIEELDTGRPAGEGIREGAGTVPDGAPDPAASDPVASDPAVPEQEEAHPIAVPAAVERRGAELRARSHRAALAGETGSRDPAARTTASGTPSDDAGNLEPEPNGEEPMEAAR</sequence>
<feature type="compositionally biased region" description="Acidic residues" evidence="1">
    <location>
        <begin position="1197"/>
        <end position="1207"/>
    </location>
</feature>
<keyword evidence="2" id="KW-0812">Transmembrane</keyword>
<keyword evidence="2" id="KW-1133">Transmembrane helix</keyword>
<feature type="transmembrane region" description="Helical" evidence="2">
    <location>
        <begin position="1052"/>
        <end position="1074"/>
    </location>
</feature>
<accession>A0ABP7C5Y4</accession>
<feature type="transmembrane region" description="Helical" evidence="2">
    <location>
        <begin position="757"/>
        <end position="779"/>
    </location>
</feature>
<feature type="region of interest" description="Disordered" evidence="1">
    <location>
        <begin position="502"/>
        <end position="527"/>
    </location>
</feature>
<feature type="transmembrane region" description="Helical" evidence="2">
    <location>
        <begin position="705"/>
        <end position="725"/>
    </location>
</feature>
<feature type="transmembrane region" description="Helical" evidence="2">
    <location>
        <begin position="643"/>
        <end position="665"/>
    </location>
</feature>
<dbReference type="SUPFAM" id="SSF53448">
    <property type="entry name" value="Nucleotide-diphospho-sugar transferases"/>
    <property type="match status" value="1"/>
</dbReference>
<feature type="compositionally biased region" description="Low complexity" evidence="1">
    <location>
        <begin position="1117"/>
        <end position="1137"/>
    </location>
</feature>
<feature type="transmembrane region" description="Helical" evidence="2">
    <location>
        <begin position="672"/>
        <end position="693"/>
    </location>
</feature>
<protein>
    <recommendedName>
        <fullName evidence="5">Glycosyl transferase</fullName>
    </recommendedName>
</protein>
<feature type="transmembrane region" description="Helical" evidence="2">
    <location>
        <begin position="344"/>
        <end position="365"/>
    </location>
</feature>
<feature type="region of interest" description="Disordered" evidence="1">
    <location>
        <begin position="1085"/>
        <end position="1207"/>
    </location>
</feature>
<dbReference type="Pfam" id="PF13641">
    <property type="entry name" value="Glyco_tranf_2_3"/>
    <property type="match status" value="1"/>
</dbReference>
<organism evidence="3 4">
    <name type="scientific">Arthrobacter ginkgonis</name>
    <dbReference type="NCBI Taxonomy" id="1630594"/>
    <lineage>
        <taxon>Bacteria</taxon>
        <taxon>Bacillati</taxon>
        <taxon>Actinomycetota</taxon>
        <taxon>Actinomycetes</taxon>
        <taxon>Micrococcales</taxon>
        <taxon>Micrococcaceae</taxon>
        <taxon>Arthrobacter</taxon>
    </lineage>
</organism>
<dbReference type="EMBL" id="BAABEO010000010">
    <property type="protein sequence ID" value="GAA3679364.1"/>
    <property type="molecule type" value="Genomic_DNA"/>
</dbReference>
<dbReference type="PANTHER" id="PTHR43685:SF3">
    <property type="entry name" value="SLR2126 PROTEIN"/>
    <property type="match status" value="1"/>
</dbReference>
<reference evidence="4" key="1">
    <citation type="journal article" date="2019" name="Int. J. Syst. Evol. Microbiol.">
        <title>The Global Catalogue of Microorganisms (GCM) 10K type strain sequencing project: providing services to taxonomists for standard genome sequencing and annotation.</title>
        <authorList>
            <consortium name="The Broad Institute Genomics Platform"/>
            <consortium name="The Broad Institute Genome Sequencing Center for Infectious Disease"/>
            <person name="Wu L."/>
            <person name="Ma J."/>
        </authorList>
    </citation>
    <scope>NUCLEOTIDE SEQUENCE [LARGE SCALE GENOMIC DNA]</scope>
    <source>
        <strain evidence="4">JCM 30742</strain>
    </source>
</reference>